<dbReference type="Pfam" id="PF14223">
    <property type="entry name" value="Retrotran_gag_2"/>
    <property type="match status" value="1"/>
</dbReference>
<keyword evidence="2" id="KW-1185">Reference proteome</keyword>
<dbReference type="EMBL" id="KZ293644">
    <property type="protein sequence ID" value="PBL04482.1"/>
    <property type="molecule type" value="Genomic_DNA"/>
</dbReference>
<name>A0A2H3EAP7_ARMGA</name>
<protein>
    <submittedName>
        <fullName evidence="1">Uncharacterized protein</fullName>
    </submittedName>
</protein>
<organism evidence="1 2">
    <name type="scientific">Armillaria gallica</name>
    <name type="common">Bulbous honey fungus</name>
    <name type="synonym">Armillaria bulbosa</name>
    <dbReference type="NCBI Taxonomy" id="47427"/>
    <lineage>
        <taxon>Eukaryota</taxon>
        <taxon>Fungi</taxon>
        <taxon>Dikarya</taxon>
        <taxon>Basidiomycota</taxon>
        <taxon>Agaricomycotina</taxon>
        <taxon>Agaricomycetes</taxon>
        <taxon>Agaricomycetidae</taxon>
        <taxon>Agaricales</taxon>
        <taxon>Marasmiineae</taxon>
        <taxon>Physalacriaceae</taxon>
        <taxon>Armillaria</taxon>
    </lineage>
</organism>
<dbReference type="OMA" id="CLMREEL"/>
<accession>A0A2H3EAP7</accession>
<proteinExistence type="predicted"/>
<dbReference type="AlphaFoldDB" id="A0A2H3EAP7"/>
<evidence type="ECO:0000313" key="1">
    <source>
        <dbReference type="EMBL" id="PBL04482.1"/>
    </source>
</evidence>
<dbReference type="OrthoDB" id="2961186at2759"/>
<dbReference type="Proteomes" id="UP000217790">
    <property type="component" value="Unassembled WGS sequence"/>
</dbReference>
<dbReference type="STRING" id="47427.A0A2H3EAP7"/>
<evidence type="ECO:0000313" key="2">
    <source>
        <dbReference type="Proteomes" id="UP000217790"/>
    </source>
</evidence>
<sequence length="175" mass="19431">MSTTLSADFTTLLNVPKLAIDGSNWLIFRFCLEIGVESKGVWGHFDGTSLSPANPPPSGDAAALTALNEWLKKEKEARHYLAQKLEDSTLMELLHLTSIAQMWTALSSKYTALSSHIVADMQRQFDNLKCPDNGNVRTHLNVLRMKYKELIGVGVTISPVQYATRIIGSLPTHYQ</sequence>
<dbReference type="InParanoid" id="A0A2H3EAP7"/>
<reference evidence="2" key="1">
    <citation type="journal article" date="2017" name="Nat. Ecol. Evol.">
        <title>Genome expansion and lineage-specific genetic innovations in the forest pathogenic fungi Armillaria.</title>
        <authorList>
            <person name="Sipos G."/>
            <person name="Prasanna A.N."/>
            <person name="Walter M.C."/>
            <person name="O'Connor E."/>
            <person name="Balint B."/>
            <person name="Krizsan K."/>
            <person name="Kiss B."/>
            <person name="Hess J."/>
            <person name="Varga T."/>
            <person name="Slot J."/>
            <person name="Riley R."/>
            <person name="Boka B."/>
            <person name="Rigling D."/>
            <person name="Barry K."/>
            <person name="Lee J."/>
            <person name="Mihaltcheva S."/>
            <person name="LaButti K."/>
            <person name="Lipzen A."/>
            <person name="Waldron R."/>
            <person name="Moloney N.M."/>
            <person name="Sperisen C."/>
            <person name="Kredics L."/>
            <person name="Vagvoelgyi C."/>
            <person name="Patrignani A."/>
            <person name="Fitzpatrick D."/>
            <person name="Nagy I."/>
            <person name="Doyle S."/>
            <person name="Anderson J.B."/>
            <person name="Grigoriev I.V."/>
            <person name="Gueldener U."/>
            <person name="Muensterkoetter M."/>
            <person name="Nagy L.G."/>
        </authorList>
    </citation>
    <scope>NUCLEOTIDE SEQUENCE [LARGE SCALE GENOMIC DNA]</scope>
    <source>
        <strain evidence="2">Ar21-2</strain>
    </source>
</reference>
<gene>
    <name evidence="1" type="ORF">ARMGADRAFT_1022894</name>
</gene>